<sequence>MLKGKIDSSSGRKNIYGYLLDTDKSESRNCTLSIDNGAHRIVCKCDNDIFTNYTQNKFGHGYHGFRTAVPDALKDGKEHVVELIDEETGSVVDTKSLVFRKDKELEAVKSVINSVKKKEVSKPYTSYSTDLTNIPDGVNIAYILDDKYVIPTCVSAISAISNKHSSSVYNFFFITNEISEHCASLLNSLSSSTVNVYIVQTELKELKDLHVFSSRSYCVATESALLKFKLPSYLSTLSKVLYLDGDIIIRTDLSELFSTDVSDYYLAAVEDSGTLYSQNPIVLKYERYFNSGVMLLNLDLLRQENKQQVLIETKKNSNDSTLMDQNVFNEVLQSKVKYLSIKYNCLFVNLIRACQKFEMEALNKKYNEQFSSLPELAEKALLVHYSSKDKPWKFSNTPLAAEWYSYYLKMCLELGLPKDSIKRECSLLSKNDTVYIEPDRPRIIVSMTTFPARIGIVHIPLQEILSQSVRPDKVLLWLAEPQFPNREKDLPDELLKLQEKGVTICWAKEDIKAHKKYFYTMQKYPHDLVITVDDDLHYSHYMIERLLDSYKRNPHCVSASRVHLMLANSGEDSSRMIRPYKTWKHEYDKWVNQPSMQLFPTCGAGTLFPPYSLRKETFNIEKIKRECLDADDVWLKMNMVLSGTSVVLCDVRQRLRYVENSQDVALWKTNVIEGNNDVQINTLISNSDHADTIISKIFEYAPYPNKEAKQQAKTSRAKK</sequence>
<evidence type="ECO:0000256" key="3">
    <source>
        <dbReference type="ARBA" id="ARBA00022723"/>
    </source>
</evidence>
<dbReference type="InterPro" id="IPR029044">
    <property type="entry name" value="Nucleotide-diphossugar_trans"/>
</dbReference>
<organism evidence="4 5">
    <name type="scientific">Ruminobacter amylophilus</name>
    <dbReference type="NCBI Taxonomy" id="867"/>
    <lineage>
        <taxon>Bacteria</taxon>
        <taxon>Pseudomonadati</taxon>
        <taxon>Pseudomonadota</taxon>
        <taxon>Gammaproteobacteria</taxon>
        <taxon>Aeromonadales</taxon>
        <taxon>Succinivibrionaceae</taxon>
        <taxon>Ruminobacter</taxon>
    </lineage>
</organism>
<dbReference type="PANTHER" id="PTHR13778">
    <property type="entry name" value="GLYCOSYLTRANSFERASE 8 DOMAIN-CONTAINING PROTEIN"/>
    <property type="match status" value="1"/>
</dbReference>
<dbReference type="EMBL" id="FOXF01000064">
    <property type="protein sequence ID" value="SFP72952.1"/>
    <property type="molecule type" value="Genomic_DNA"/>
</dbReference>
<evidence type="ECO:0000313" key="5">
    <source>
        <dbReference type="Proteomes" id="UP000243745"/>
    </source>
</evidence>
<keyword evidence="3" id="KW-0479">Metal-binding</keyword>
<dbReference type="GO" id="GO:0046872">
    <property type="term" value="F:metal ion binding"/>
    <property type="evidence" value="ECO:0007669"/>
    <property type="project" value="UniProtKB-KW"/>
</dbReference>
<dbReference type="PANTHER" id="PTHR13778:SF47">
    <property type="entry name" value="LIPOPOLYSACCHARIDE 1,3-GALACTOSYLTRANSFERASE"/>
    <property type="match status" value="1"/>
</dbReference>
<dbReference type="GO" id="GO:0016757">
    <property type="term" value="F:glycosyltransferase activity"/>
    <property type="evidence" value="ECO:0007669"/>
    <property type="project" value="UniProtKB-KW"/>
</dbReference>
<dbReference type="RefSeq" id="WP_093143618.1">
    <property type="nucleotide sequence ID" value="NZ_FOXF01000064.1"/>
</dbReference>
<dbReference type="Proteomes" id="UP000243745">
    <property type="component" value="Unassembled WGS sequence"/>
</dbReference>
<keyword evidence="5" id="KW-1185">Reference proteome</keyword>
<protein>
    <submittedName>
        <fullName evidence="4">Lipopolysaccharide biosynthesis protein, LPS:glycosyltransferase</fullName>
    </submittedName>
</protein>
<dbReference type="Gene3D" id="3.90.550.10">
    <property type="entry name" value="Spore Coat Polysaccharide Biosynthesis Protein SpsA, Chain A"/>
    <property type="match status" value="1"/>
</dbReference>
<keyword evidence="1" id="KW-0328">Glycosyltransferase</keyword>
<gene>
    <name evidence="4" type="ORF">SAMN02910344_02168</name>
</gene>
<keyword evidence="2 4" id="KW-0808">Transferase</keyword>
<dbReference type="AlphaFoldDB" id="A0A662ZJX6"/>
<evidence type="ECO:0000313" key="4">
    <source>
        <dbReference type="EMBL" id="SFP72952.1"/>
    </source>
</evidence>
<dbReference type="Pfam" id="PF01501">
    <property type="entry name" value="Glyco_transf_8"/>
    <property type="match status" value="1"/>
</dbReference>
<proteinExistence type="predicted"/>
<accession>A0A662ZJX6</accession>
<reference evidence="4 5" key="1">
    <citation type="submission" date="2016-10" db="EMBL/GenBank/DDBJ databases">
        <authorList>
            <person name="Varghese N."/>
            <person name="Submissions S."/>
        </authorList>
    </citation>
    <scope>NUCLEOTIDE SEQUENCE [LARGE SCALE GENOMIC DNA]</scope>
    <source>
        <strain evidence="4 5">DSM 1361</strain>
    </source>
</reference>
<name>A0A662ZJX6_9GAMM</name>
<dbReference type="OrthoDB" id="5465469at2"/>
<dbReference type="InterPro" id="IPR002495">
    <property type="entry name" value="Glyco_trans_8"/>
</dbReference>
<dbReference type="CDD" id="cd04194">
    <property type="entry name" value="GT8_A4GalT_like"/>
    <property type="match status" value="1"/>
</dbReference>
<dbReference type="InterPro" id="IPR050748">
    <property type="entry name" value="Glycosyltrans_8_dom-fam"/>
</dbReference>
<dbReference type="SUPFAM" id="SSF53448">
    <property type="entry name" value="Nucleotide-diphospho-sugar transferases"/>
    <property type="match status" value="2"/>
</dbReference>
<evidence type="ECO:0000256" key="1">
    <source>
        <dbReference type="ARBA" id="ARBA00022676"/>
    </source>
</evidence>
<evidence type="ECO:0000256" key="2">
    <source>
        <dbReference type="ARBA" id="ARBA00022679"/>
    </source>
</evidence>